<comment type="similarity">
    <text evidence="1">Belongs to the sel-1 family.</text>
</comment>
<dbReference type="AlphaFoldDB" id="A0A9J7LAW5"/>
<evidence type="ECO:0000313" key="5">
    <source>
        <dbReference type="RefSeq" id="XP_035678760.1"/>
    </source>
</evidence>
<reference evidence="5" key="2">
    <citation type="submission" date="2025-08" db="UniProtKB">
        <authorList>
            <consortium name="RefSeq"/>
        </authorList>
    </citation>
    <scope>IDENTIFICATION</scope>
    <source>
        <strain evidence="5">S238N-H82</strain>
        <tissue evidence="5">Testes</tissue>
    </source>
</reference>
<keyword evidence="3" id="KW-0472">Membrane</keyword>
<keyword evidence="3" id="KW-1133">Transmembrane helix</keyword>
<dbReference type="InterPro" id="IPR011990">
    <property type="entry name" value="TPR-like_helical_dom_sf"/>
</dbReference>
<evidence type="ECO:0000313" key="4">
    <source>
        <dbReference type="Proteomes" id="UP000001554"/>
    </source>
</evidence>
<keyword evidence="4" id="KW-1185">Reference proteome</keyword>
<dbReference type="SMART" id="SM00671">
    <property type="entry name" value="SEL1"/>
    <property type="match status" value="2"/>
</dbReference>
<dbReference type="InterPro" id="IPR006597">
    <property type="entry name" value="Sel1-like"/>
</dbReference>
<dbReference type="SUPFAM" id="SSF81901">
    <property type="entry name" value="HCP-like"/>
    <property type="match status" value="1"/>
</dbReference>
<feature type="transmembrane region" description="Helical" evidence="3">
    <location>
        <begin position="89"/>
        <end position="107"/>
    </location>
</feature>
<feature type="region of interest" description="Disordered" evidence="2">
    <location>
        <begin position="1"/>
        <end position="35"/>
    </location>
</feature>
<organism evidence="4 5">
    <name type="scientific">Branchiostoma floridae</name>
    <name type="common">Florida lancelet</name>
    <name type="synonym">Amphioxus</name>
    <dbReference type="NCBI Taxonomy" id="7739"/>
    <lineage>
        <taxon>Eukaryota</taxon>
        <taxon>Metazoa</taxon>
        <taxon>Chordata</taxon>
        <taxon>Cephalochordata</taxon>
        <taxon>Leptocardii</taxon>
        <taxon>Amphioxiformes</taxon>
        <taxon>Branchiostomatidae</taxon>
        <taxon>Branchiostoma</taxon>
    </lineage>
</organism>
<reference evidence="4" key="1">
    <citation type="journal article" date="2020" name="Nat. Ecol. Evol.">
        <title>Deeply conserved synteny resolves early events in vertebrate evolution.</title>
        <authorList>
            <person name="Simakov O."/>
            <person name="Marletaz F."/>
            <person name="Yue J.X."/>
            <person name="O'Connell B."/>
            <person name="Jenkins J."/>
            <person name="Brandt A."/>
            <person name="Calef R."/>
            <person name="Tung C.H."/>
            <person name="Huang T.K."/>
            <person name="Schmutz J."/>
            <person name="Satoh N."/>
            <person name="Yu J.K."/>
            <person name="Putnam N.H."/>
            <person name="Green R.E."/>
            <person name="Rokhsar D.S."/>
        </authorList>
    </citation>
    <scope>NUCLEOTIDE SEQUENCE [LARGE SCALE GENOMIC DNA]</scope>
    <source>
        <strain evidence="4">S238N-H82</strain>
    </source>
</reference>
<dbReference type="Pfam" id="PF08238">
    <property type="entry name" value="Sel1"/>
    <property type="match status" value="2"/>
</dbReference>
<dbReference type="PANTHER" id="PTHR11102">
    <property type="entry name" value="SEL-1-LIKE PROTEIN"/>
    <property type="match status" value="1"/>
</dbReference>
<dbReference type="OMA" id="HFHVTHF"/>
<protein>
    <submittedName>
        <fullName evidence="5">Secretory immunoglobulin A-binding protein EsiB-like isoform X1</fullName>
    </submittedName>
</protein>
<sequence>MDGMGDREPLLGQGSAGVRERHTGSAEQAEKGERDITQEEWFHELSKKVYLARRKKPDPWWVTALEEEVTPLEIPQMNTILQNRDQVEIAHYVLVILFVVGFAYYAYNYFEHLHFHVTNGYAHLGYPQAQHFVAHRYLEGRGVDKDHKMAMDWMRKAADQGHAHASYNLAIAHLKGLETDVRDGEARKLLEHANNNGVKEAHDVLHNVCYAGGNC</sequence>
<evidence type="ECO:0000256" key="2">
    <source>
        <dbReference type="SAM" id="MobiDB-lite"/>
    </source>
</evidence>
<dbReference type="InterPro" id="IPR050767">
    <property type="entry name" value="Sel1_AlgK"/>
</dbReference>
<keyword evidence="3" id="KW-0812">Transmembrane</keyword>
<name>A0A9J7LAW5_BRAFL</name>
<accession>A0A9J7LAW5</accession>
<dbReference type="OrthoDB" id="2384430at2759"/>
<feature type="compositionally biased region" description="Basic and acidic residues" evidence="2">
    <location>
        <begin position="18"/>
        <end position="35"/>
    </location>
</feature>
<dbReference type="KEGG" id="bfo:118417331"/>
<dbReference type="Proteomes" id="UP000001554">
    <property type="component" value="Chromosome 6"/>
</dbReference>
<evidence type="ECO:0000256" key="1">
    <source>
        <dbReference type="ARBA" id="ARBA00038101"/>
    </source>
</evidence>
<gene>
    <name evidence="5" type="primary">LOC118417331</name>
</gene>
<evidence type="ECO:0000256" key="3">
    <source>
        <dbReference type="SAM" id="Phobius"/>
    </source>
</evidence>
<dbReference type="Gene3D" id="1.25.40.10">
    <property type="entry name" value="Tetratricopeptide repeat domain"/>
    <property type="match status" value="1"/>
</dbReference>
<dbReference type="RefSeq" id="XP_035678760.1">
    <property type="nucleotide sequence ID" value="XM_035822867.1"/>
</dbReference>
<dbReference type="GeneID" id="118417331"/>
<proteinExistence type="inferred from homology"/>
<dbReference type="PANTHER" id="PTHR11102:SF147">
    <property type="entry name" value="SEL1L ADAPTOR SUBUNIT OF ERAD E3 UBIQUITIN LIGASE"/>
    <property type="match status" value="1"/>
</dbReference>